<evidence type="ECO:0000313" key="2">
    <source>
        <dbReference type="EMBL" id="PLW28425.1"/>
    </source>
</evidence>
<protein>
    <submittedName>
        <fullName evidence="2">Uncharacterized protein</fullName>
    </submittedName>
</protein>
<proteinExistence type="predicted"/>
<keyword evidence="3" id="KW-1185">Reference proteome</keyword>
<comment type="caution">
    <text evidence="2">The sequence shown here is derived from an EMBL/GenBank/DDBJ whole genome shotgun (WGS) entry which is preliminary data.</text>
</comment>
<accession>A0A2N5TSE5</accession>
<dbReference type="EMBL" id="PGCJ01000445">
    <property type="protein sequence ID" value="PLW28425.1"/>
    <property type="molecule type" value="Genomic_DNA"/>
</dbReference>
<evidence type="ECO:0000313" key="3">
    <source>
        <dbReference type="Proteomes" id="UP000235388"/>
    </source>
</evidence>
<organism evidence="2 3">
    <name type="scientific">Puccinia coronata f. sp. avenae</name>
    <dbReference type="NCBI Taxonomy" id="200324"/>
    <lineage>
        <taxon>Eukaryota</taxon>
        <taxon>Fungi</taxon>
        <taxon>Dikarya</taxon>
        <taxon>Basidiomycota</taxon>
        <taxon>Pucciniomycotina</taxon>
        <taxon>Pucciniomycetes</taxon>
        <taxon>Pucciniales</taxon>
        <taxon>Pucciniaceae</taxon>
        <taxon>Puccinia</taxon>
    </lineage>
</organism>
<dbReference type="Proteomes" id="UP000235388">
    <property type="component" value="Unassembled WGS sequence"/>
</dbReference>
<gene>
    <name evidence="2" type="ORF">PCANC_20818</name>
    <name evidence="1" type="ORF">PCANC_26219</name>
</gene>
<name>A0A2N5TSE5_9BASI</name>
<dbReference type="AlphaFoldDB" id="A0A2N5TSE5"/>
<dbReference type="EMBL" id="PGCJ01001422">
    <property type="protein sequence ID" value="PLW05553.1"/>
    <property type="molecule type" value="Genomic_DNA"/>
</dbReference>
<evidence type="ECO:0000313" key="1">
    <source>
        <dbReference type="EMBL" id="PLW05553.1"/>
    </source>
</evidence>
<reference evidence="2 3" key="1">
    <citation type="submission" date="2017-11" db="EMBL/GenBank/DDBJ databases">
        <title>De novo assembly and phasing of dikaryotic genomes from two isolates of Puccinia coronata f. sp. avenae, the causal agent of oat crown rust.</title>
        <authorList>
            <person name="Miller M.E."/>
            <person name="Zhang Y."/>
            <person name="Omidvar V."/>
            <person name="Sperschneider J."/>
            <person name="Schwessinger B."/>
            <person name="Raley C."/>
            <person name="Palmer J.M."/>
            <person name="Garnica D."/>
            <person name="Upadhyaya N."/>
            <person name="Rathjen J."/>
            <person name="Taylor J.M."/>
            <person name="Park R.F."/>
            <person name="Dodds P.N."/>
            <person name="Hirsch C.D."/>
            <person name="Kianian S.F."/>
            <person name="Figueroa M."/>
        </authorList>
    </citation>
    <scope>NUCLEOTIDE SEQUENCE [LARGE SCALE GENOMIC DNA]</scope>
    <source>
        <strain evidence="2">12NC29</strain>
    </source>
</reference>
<sequence>MPTATLQNIPTLHLDTYQTPTTSPVDNILIKDKGALQYQHPSDIILISHQSPHLFLQRVSAPHLFYLGTLNHWYSK</sequence>